<protein>
    <submittedName>
        <fullName evidence="1">Exocyst complex component EXO84B</fullName>
    </submittedName>
</protein>
<comment type="caution">
    <text evidence="1">The sequence shown here is derived from an EMBL/GenBank/DDBJ whole genome shotgun (WGS) entry which is preliminary data.</text>
</comment>
<accession>A0ACC0IER5</accession>
<proteinExistence type="predicted"/>
<dbReference type="EMBL" id="CM045763">
    <property type="protein sequence ID" value="KAI8022841.1"/>
    <property type="molecule type" value="Genomic_DNA"/>
</dbReference>
<evidence type="ECO:0000313" key="1">
    <source>
        <dbReference type="EMBL" id="KAI8022841.1"/>
    </source>
</evidence>
<sequence>MALVLIVCCLMHITKDISITCKACPSSTSYGGAYTAALSQLVFSAIAQAASDSLAIFGKETDYTSELVMWATKQTNAYALLVKRHALASSTAAGGSRAAAQCVQIALGHCSLLEARGLALCPVLLKLFRPSVEQALEANLNVLKRVLLPWPLLLIGNLHTLQLLCGNLADLQVHCLVLQQHISINFLVVLIGSI</sequence>
<gene>
    <name evidence="1" type="ORF">LOK49_LG03G03370</name>
</gene>
<reference evidence="1 2" key="1">
    <citation type="journal article" date="2022" name="Plant J.">
        <title>Chromosome-level genome of Camellia lanceoleosa provides a valuable resource for understanding genome evolution and self-incompatibility.</title>
        <authorList>
            <person name="Gong W."/>
            <person name="Xiao S."/>
            <person name="Wang L."/>
            <person name="Liao Z."/>
            <person name="Chang Y."/>
            <person name="Mo W."/>
            <person name="Hu G."/>
            <person name="Li W."/>
            <person name="Zhao G."/>
            <person name="Zhu H."/>
            <person name="Hu X."/>
            <person name="Ji K."/>
            <person name="Xiang X."/>
            <person name="Song Q."/>
            <person name="Yuan D."/>
            <person name="Jin S."/>
            <person name="Zhang L."/>
        </authorList>
    </citation>
    <scope>NUCLEOTIDE SEQUENCE [LARGE SCALE GENOMIC DNA]</scope>
    <source>
        <strain evidence="1">SQ_2022a</strain>
    </source>
</reference>
<keyword evidence="2" id="KW-1185">Reference proteome</keyword>
<dbReference type="Proteomes" id="UP001060215">
    <property type="component" value="Chromosome 6"/>
</dbReference>
<name>A0ACC0IER5_9ERIC</name>
<evidence type="ECO:0000313" key="2">
    <source>
        <dbReference type="Proteomes" id="UP001060215"/>
    </source>
</evidence>
<organism evidence="1 2">
    <name type="scientific">Camellia lanceoleosa</name>
    <dbReference type="NCBI Taxonomy" id="1840588"/>
    <lineage>
        <taxon>Eukaryota</taxon>
        <taxon>Viridiplantae</taxon>
        <taxon>Streptophyta</taxon>
        <taxon>Embryophyta</taxon>
        <taxon>Tracheophyta</taxon>
        <taxon>Spermatophyta</taxon>
        <taxon>Magnoliopsida</taxon>
        <taxon>eudicotyledons</taxon>
        <taxon>Gunneridae</taxon>
        <taxon>Pentapetalae</taxon>
        <taxon>asterids</taxon>
        <taxon>Ericales</taxon>
        <taxon>Theaceae</taxon>
        <taxon>Camellia</taxon>
    </lineage>
</organism>